<feature type="active site" description="Charge relay system" evidence="5">
    <location>
        <position position="391"/>
    </location>
</feature>
<feature type="compositionally biased region" description="Gly residues" evidence="6">
    <location>
        <begin position="603"/>
        <end position="613"/>
    </location>
</feature>
<dbReference type="InterPro" id="IPR036852">
    <property type="entry name" value="Peptidase_S8/S53_dom_sf"/>
</dbReference>
<keyword evidence="2 5" id="KW-0645">Protease</keyword>
<dbReference type="PROSITE" id="PS00138">
    <property type="entry name" value="SUBTILASE_SER"/>
    <property type="match status" value="1"/>
</dbReference>
<reference evidence="10" key="1">
    <citation type="submission" date="2017-06" db="EMBL/GenBank/DDBJ databases">
        <authorList>
            <person name="Varghese N."/>
            <person name="Submissions S."/>
        </authorList>
    </citation>
    <scope>NUCLEOTIDE SEQUENCE [LARGE SCALE GENOMIC DNA]</scope>
    <source>
        <strain evidence="10">DSM 46839</strain>
    </source>
</reference>
<dbReference type="Gene3D" id="2.60.40.10">
    <property type="entry name" value="Immunoglobulins"/>
    <property type="match status" value="1"/>
</dbReference>
<dbReference type="OrthoDB" id="9798386at2"/>
<feature type="region of interest" description="Disordered" evidence="6">
    <location>
        <begin position="570"/>
        <end position="741"/>
    </location>
</feature>
<protein>
    <submittedName>
        <fullName evidence="9">Serine protease, subtilisin family</fullName>
    </submittedName>
</protein>
<dbReference type="InterPro" id="IPR000209">
    <property type="entry name" value="Peptidase_S8/S53_dom"/>
</dbReference>
<dbReference type="PRINTS" id="PR00723">
    <property type="entry name" value="SUBTILISIN"/>
</dbReference>
<feature type="compositionally biased region" description="Low complexity" evidence="6">
    <location>
        <begin position="721"/>
        <end position="732"/>
    </location>
</feature>
<evidence type="ECO:0000256" key="4">
    <source>
        <dbReference type="ARBA" id="ARBA00022825"/>
    </source>
</evidence>
<dbReference type="InterPro" id="IPR002909">
    <property type="entry name" value="IPT_dom"/>
</dbReference>
<dbReference type="InterPro" id="IPR013783">
    <property type="entry name" value="Ig-like_fold"/>
</dbReference>
<dbReference type="RefSeq" id="WP_089306840.1">
    <property type="nucleotide sequence ID" value="NZ_FZOO01000009.1"/>
</dbReference>
<feature type="region of interest" description="Disordered" evidence="6">
    <location>
        <begin position="828"/>
        <end position="869"/>
    </location>
</feature>
<evidence type="ECO:0000256" key="3">
    <source>
        <dbReference type="ARBA" id="ARBA00022801"/>
    </source>
</evidence>
<organism evidence="9 10">
    <name type="scientific">Geodermatophilus pulveris</name>
    <dbReference type="NCBI Taxonomy" id="1564159"/>
    <lineage>
        <taxon>Bacteria</taxon>
        <taxon>Bacillati</taxon>
        <taxon>Actinomycetota</taxon>
        <taxon>Actinomycetes</taxon>
        <taxon>Geodermatophilales</taxon>
        <taxon>Geodermatophilaceae</taxon>
        <taxon>Geodermatophilus</taxon>
    </lineage>
</organism>
<dbReference type="Proteomes" id="UP000198373">
    <property type="component" value="Unassembled WGS sequence"/>
</dbReference>
<evidence type="ECO:0000313" key="10">
    <source>
        <dbReference type="Proteomes" id="UP000198373"/>
    </source>
</evidence>
<comment type="similarity">
    <text evidence="1 5">Belongs to the peptidase S8 family.</text>
</comment>
<feature type="domain" description="Peptidase S8/S53" evidence="7">
    <location>
        <begin position="164"/>
        <end position="425"/>
    </location>
</feature>
<dbReference type="EMBL" id="FZOO01000009">
    <property type="protein sequence ID" value="SNS87035.1"/>
    <property type="molecule type" value="Genomic_DNA"/>
</dbReference>
<dbReference type="PANTHER" id="PTHR43806">
    <property type="entry name" value="PEPTIDASE S8"/>
    <property type="match status" value="1"/>
</dbReference>
<dbReference type="InterPro" id="IPR023828">
    <property type="entry name" value="Peptidase_S8_Ser-AS"/>
</dbReference>
<gene>
    <name evidence="9" type="ORF">SAMN06893096_109144</name>
</gene>
<dbReference type="InterPro" id="IPR014756">
    <property type="entry name" value="Ig_E-set"/>
</dbReference>
<feature type="compositionally biased region" description="Pro residues" evidence="6">
    <location>
        <begin position="573"/>
        <end position="586"/>
    </location>
</feature>
<dbReference type="Pfam" id="PF01833">
    <property type="entry name" value="TIG"/>
    <property type="match status" value="1"/>
</dbReference>
<dbReference type="Pfam" id="PF00082">
    <property type="entry name" value="Peptidase_S8"/>
    <property type="match status" value="1"/>
</dbReference>
<dbReference type="GO" id="GO:0005975">
    <property type="term" value="P:carbohydrate metabolic process"/>
    <property type="evidence" value="ECO:0007669"/>
    <property type="project" value="UniProtKB-ARBA"/>
</dbReference>
<dbReference type="InterPro" id="IPR034204">
    <property type="entry name" value="PfSUB1-like_cat_dom"/>
</dbReference>
<feature type="compositionally biased region" description="Gly residues" evidence="6">
    <location>
        <begin position="844"/>
        <end position="860"/>
    </location>
</feature>
<evidence type="ECO:0000259" key="8">
    <source>
        <dbReference type="Pfam" id="PF01833"/>
    </source>
</evidence>
<evidence type="ECO:0000256" key="5">
    <source>
        <dbReference type="PROSITE-ProRule" id="PRU01240"/>
    </source>
</evidence>
<feature type="compositionally biased region" description="Gly residues" evidence="6">
    <location>
        <begin position="647"/>
        <end position="664"/>
    </location>
</feature>
<evidence type="ECO:0000256" key="6">
    <source>
        <dbReference type="SAM" id="MobiDB-lite"/>
    </source>
</evidence>
<dbReference type="InterPro" id="IPR015500">
    <property type="entry name" value="Peptidase_S8_subtilisin-rel"/>
</dbReference>
<keyword evidence="4 5" id="KW-0720">Serine protease</keyword>
<accession>A0A239I0F2</accession>
<evidence type="ECO:0000313" key="9">
    <source>
        <dbReference type="EMBL" id="SNS87035.1"/>
    </source>
</evidence>
<name>A0A239I0F2_9ACTN</name>
<keyword evidence="10" id="KW-1185">Reference proteome</keyword>
<feature type="active site" description="Charge relay system" evidence="5">
    <location>
        <position position="173"/>
    </location>
</feature>
<dbReference type="PROSITE" id="PS51892">
    <property type="entry name" value="SUBTILASE"/>
    <property type="match status" value="1"/>
</dbReference>
<sequence length="898" mass="86404">MSRSRAAVLRRGGLSVVLVGSVVAGYVGAAAISALAAPDVREATEFGPGDGLTRFVLTPAPGVVPADLARAVGGADGVVTAQVVGGQRVLAATDGLAPQQLEALPGVADAEFSPTVPVAAGTVTDPYWPQYGWNLENTGSNAYGQAARADADADATTGWDVGAGEDVVVAVVDTGYDAEHPDLAGALWTNPAEVCGDTDTDGNGRAGDCHGWNFTTDSPDVDNGAGGTHGASVAGAVGARAGNGQGTAGVAPGVTIMPLVIGSGEGVDVVLGAEAIRYAADHGADVVNASWGGPVSGWALDNLRSAVSYAASRGVVVVVAAGNDAQDRDAAPLYPASLTEPNVITVGASDAADAVSDFSAWGATSVDLFAPGSWVFTTWNDGGYRVINGTSIASPQVAGAVALYRQAMPAATPEQLRSALLEDADPVAAFAGRSVTGGRLSLSRLPARTADGVAYAFSSMSAPAGVVTPRVTAGGAPGTGDYGLTVGLGMEHQGEVWAVSGAELTVGGTTLATDDSGTARFALGTAGSPAELALSPTVELGDGRYVLTVQLDRDGAALGRTHAAPLLVGTAAAPPPADGAPAPGTPAPGGDTPGGPAPDGGTPPEGGSGGGPDAGTPAPGDPGAGTPTPGDPVPGDPGTGTPAPGDPGSGGNGPGGSPPGGDGTDGSVPDGPGSPPPGDGAPAPDAPTSPGTPPDAPGVDVPPGAPTPDAADGPGPGDPGGSPAPDSPAPGGEVTYPGTGPFGITSVSPAVVGVDGGTTVTLTGTAIPAGARVRVGDTAAAEVLRTTGTRLDFRAPARVEGVYDVHVFSADGREQEVLTAALSYVTQAAPGPGGDTPADPGTPGPGAGDGTGGPDAGAGGPEVRTGPGGQRLVRSAAFAALRPVLSTGCAVTCPGWAV</sequence>
<feature type="domain" description="IPT/TIG" evidence="8">
    <location>
        <begin position="744"/>
        <end position="811"/>
    </location>
</feature>
<dbReference type="SUPFAM" id="SSF81296">
    <property type="entry name" value="E set domains"/>
    <property type="match status" value="1"/>
</dbReference>
<feature type="compositionally biased region" description="Low complexity" evidence="6">
    <location>
        <begin position="697"/>
        <end position="713"/>
    </location>
</feature>
<dbReference type="GO" id="GO:0004252">
    <property type="term" value="F:serine-type endopeptidase activity"/>
    <property type="evidence" value="ECO:0007669"/>
    <property type="project" value="UniProtKB-UniRule"/>
</dbReference>
<dbReference type="AlphaFoldDB" id="A0A239I0F2"/>
<feature type="active site" description="Charge relay system" evidence="5">
    <location>
        <position position="229"/>
    </location>
</feature>
<dbReference type="CDD" id="cd07473">
    <property type="entry name" value="Peptidases_S8_Subtilisin_like"/>
    <property type="match status" value="1"/>
</dbReference>
<keyword evidence="3 5" id="KW-0378">Hydrolase</keyword>
<feature type="compositionally biased region" description="Pro residues" evidence="6">
    <location>
        <begin position="672"/>
        <end position="696"/>
    </location>
</feature>
<evidence type="ECO:0000256" key="1">
    <source>
        <dbReference type="ARBA" id="ARBA00011073"/>
    </source>
</evidence>
<dbReference type="GO" id="GO:0006508">
    <property type="term" value="P:proteolysis"/>
    <property type="evidence" value="ECO:0007669"/>
    <property type="project" value="UniProtKB-KW"/>
</dbReference>
<dbReference type="InterPro" id="IPR050131">
    <property type="entry name" value="Peptidase_S8_subtilisin-like"/>
</dbReference>
<evidence type="ECO:0000256" key="2">
    <source>
        <dbReference type="ARBA" id="ARBA00022670"/>
    </source>
</evidence>
<dbReference type="SUPFAM" id="SSF52743">
    <property type="entry name" value="Subtilisin-like"/>
    <property type="match status" value="1"/>
</dbReference>
<dbReference type="PANTHER" id="PTHR43806:SF11">
    <property type="entry name" value="CEREVISIN-RELATED"/>
    <property type="match status" value="1"/>
</dbReference>
<dbReference type="Gene3D" id="3.40.50.200">
    <property type="entry name" value="Peptidase S8/S53 domain"/>
    <property type="match status" value="1"/>
</dbReference>
<evidence type="ECO:0000259" key="7">
    <source>
        <dbReference type="Pfam" id="PF00082"/>
    </source>
</evidence>
<proteinExistence type="inferred from homology"/>